<dbReference type="AlphaFoldDB" id="A0A7J6LV07"/>
<sequence length="675" mass="75462">MSLSPTGESKRVYVETQTPLPESERKIMFQQLMASPGKKFDPTDKTSLAGSLESPEATAEAKLFIEIFQETCSGDVGFQIRNGPMFRCHSVVLLAKGGGFLHQIRKKGHPLPPSIPIDEPIMSHETFILNSAETRKHILKDIKFSKFSQITPRRSACNLFHNENKGTKMRLALVHSARTSVGLSLNATKAVVFKSDFATLHGLAGRSLSLFGPGISSKSDIAGAVGSVQRPDCFALAERYEVPFGTYEQFVEILRFIYCDVMYYFDEMPNQTEAERREKVRNIKDIFLLAEKYSIDTLFEKCLRWFRSSCAPECGMGPFADAFYQLEHYIGKIEEKLFADKLRRVIIETLSDRKQYRAVTKDGRWSSLNVDLVEAILDSDSLAIVSESEILVLAERWNSHGDKSKQEMTRLLRCYREEPSSGDTRKPGIANRGKPQWTAGNIQDIVHRKLPRSHRFKEEDMLSLAGTDRGAPSEKEAVEPQDEFVFALIESNRVLEMSNSLTLTKGQAALQQEPFDAAGNYKIRLTLSQPHEEYWLKRHKVFFGVNYGATKYFGYLCEPSDYGGIFFISRVSSACPSSNDTFSVTGSSSRIEVDLALDVEAPRISGSVSCTLHVMLNNAEVASDKVEISSRNLLSGPGLRFHIVPLGLVTGRYAESGQDDEIDVQIAWLGGSSAE</sequence>
<dbReference type="Gene3D" id="1.25.40.420">
    <property type="match status" value="1"/>
</dbReference>
<evidence type="ECO:0000313" key="3">
    <source>
        <dbReference type="Proteomes" id="UP000591131"/>
    </source>
</evidence>
<comment type="caution">
    <text evidence="2">The sequence shown here is derived from an EMBL/GenBank/DDBJ whole genome shotgun (WGS) entry which is preliminary data.</text>
</comment>
<gene>
    <name evidence="2" type="ORF">FOL47_005888</name>
</gene>
<dbReference type="EMBL" id="JAAPAO010000326">
    <property type="protein sequence ID" value="KAF4663142.1"/>
    <property type="molecule type" value="Genomic_DNA"/>
</dbReference>
<evidence type="ECO:0000259" key="1">
    <source>
        <dbReference type="Pfam" id="PF07707"/>
    </source>
</evidence>
<keyword evidence="3" id="KW-1185">Reference proteome</keyword>
<feature type="domain" description="BACK" evidence="1">
    <location>
        <begin position="355"/>
        <end position="416"/>
    </location>
</feature>
<reference evidence="2 3" key="1">
    <citation type="submission" date="2020-04" db="EMBL/GenBank/DDBJ databases">
        <title>Perkinsus chesapeaki whole genome sequence.</title>
        <authorList>
            <person name="Bogema D.R."/>
        </authorList>
    </citation>
    <scope>NUCLEOTIDE SEQUENCE [LARGE SCALE GENOMIC DNA]</scope>
    <source>
        <strain evidence="2">ATCC PRA-425</strain>
    </source>
</reference>
<accession>A0A7J6LV07</accession>
<organism evidence="2 3">
    <name type="scientific">Perkinsus chesapeaki</name>
    <name type="common">Clam parasite</name>
    <name type="synonym">Perkinsus andrewsi</name>
    <dbReference type="NCBI Taxonomy" id="330153"/>
    <lineage>
        <taxon>Eukaryota</taxon>
        <taxon>Sar</taxon>
        <taxon>Alveolata</taxon>
        <taxon>Perkinsozoa</taxon>
        <taxon>Perkinsea</taxon>
        <taxon>Perkinsida</taxon>
        <taxon>Perkinsidae</taxon>
        <taxon>Perkinsus</taxon>
    </lineage>
</organism>
<dbReference type="Pfam" id="PF07707">
    <property type="entry name" value="BACK"/>
    <property type="match status" value="1"/>
</dbReference>
<dbReference type="Proteomes" id="UP000591131">
    <property type="component" value="Unassembled WGS sequence"/>
</dbReference>
<proteinExistence type="predicted"/>
<evidence type="ECO:0000313" key="2">
    <source>
        <dbReference type="EMBL" id="KAF4663142.1"/>
    </source>
</evidence>
<protein>
    <recommendedName>
        <fullName evidence="1">BACK domain-containing protein</fullName>
    </recommendedName>
</protein>
<dbReference type="InterPro" id="IPR011705">
    <property type="entry name" value="BACK"/>
</dbReference>
<dbReference type="OrthoDB" id="408893at2759"/>
<name>A0A7J6LV07_PERCH</name>